<dbReference type="Proteomes" id="UP001497482">
    <property type="component" value="Chromosome 10"/>
</dbReference>
<feature type="compositionally biased region" description="Basic and acidic residues" evidence="1">
    <location>
        <begin position="47"/>
        <end position="59"/>
    </location>
</feature>
<evidence type="ECO:0000313" key="2">
    <source>
        <dbReference type="EMBL" id="CAL1571511.1"/>
    </source>
</evidence>
<keyword evidence="3" id="KW-1185">Reference proteome</keyword>
<feature type="compositionally biased region" description="Basic and acidic residues" evidence="1">
    <location>
        <begin position="9"/>
        <end position="18"/>
    </location>
</feature>
<accession>A0AAV2J4Q6</accession>
<sequence>MQQTQVQETGEREKGKLDRAKRRVGLLSRANTERGGWLESGEGNRCWGEERTKQKERGIAIRNTGTAPRGPIPQPRPSWLLSRRALPFPPFPCRFCTPLSSRSPPLFSPPRSSSPPPSSPLFPPLLPSPPSSFSYSFFLASPPALLRPFPLFPLLFLSSFSRLSPRLRSLSSSLFPPF</sequence>
<reference evidence="2 3" key="1">
    <citation type="submission" date="2024-04" db="EMBL/GenBank/DDBJ databases">
        <authorList>
            <person name="Waldvogel A.-M."/>
            <person name="Schoenle A."/>
        </authorList>
    </citation>
    <scope>NUCLEOTIDE SEQUENCE [LARGE SCALE GENOMIC DNA]</scope>
</reference>
<evidence type="ECO:0000313" key="3">
    <source>
        <dbReference type="Proteomes" id="UP001497482"/>
    </source>
</evidence>
<evidence type="ECO:0000256" key="1">
    <source>
        <dbReference type="SAM" id="MobiDB-lite"/>
    </source>
</evidence>
<protein>
    <submittedName>
        <fullName evidence="2">Uncharacterized protein</fullName>
    </submittedName>
</protein>
<organism evidence="2 3">
    <name type="scientific">Knipowitschia caucasica</name>
    <name type="common">Caucasian dwarf goby</name>
    <name type="synonym">Pomatoschistus caucasicus</name>
    <dbReference type="NCBI Taxonomy" id="637954"/>
    <lineage>
        <taxon>Eukaryota</taxon>
        <taxon>Metazoa</taxon>
        <taxon>Chordata</taxon>
        <taxon>Craniata</taxon>
        <taxon>Vertebrata</taxon>
        <taxon>Euteleostomi</taxon>
        <taxon>Actinopterygii</taxon>
        <taxon>Neopterygii</taxon>
        <taxon>Teleostei</taxon>
        <taxon>Neoteleostei</taxon>
        <taxon>Acanthomorphata</taxon>
        <taxon>Gobiaria</taxon>
        <taxon>Gobiiformes</taxon>
        <taxon>Gobioidei</taxon>
        <taxon>Gobiidae</taxon>
        <taxon>Gobiinae</taxon>
        <taxon>Knipowitschia</taxon>
    </lineage>
</organism>
<dbReference type="EMBL" id="OZ035832">
    <property type="protein sequence ID" value="CAL1571511.1"/>
    <property type="molecule type" value="Genomic_DNA"/>
</dbReference>
<proteinExistence type="predicted"/>
<gene>
    <name evidence="2" type="ORF">KC01_LOCUS3618</name>
</gene>
<feature type="region of interest" description="Disordered" evidence="1">
    <location>
        <begin position="1"/>
        <end position="76"/>
    </location>
</feature>
<name>A0AAV2J4Q6_KNICA</name>
<dbReference type="AlphaFoldDB" id="A0AAV2J4Q6"/>